<reference evidence="3" key="1">
    <citation type="submission" date="2022-05" db="EMBL/GenBank/DDBJ databases">
        <title>Jatrophihabitans sp. SB3-54 whole genome sequence.</title>
        <authorList>
            <person name="Suh M.K."/>
            <person name="Eom M.K."/>
            <person name="Kim J.S."/>
            <person name="Kim H.S."/>
            <person name="Do H.E."/>
            <person name="Shin Y.K."/>
            <person name="Lee J.-S."/>
        </authorList>
    </citation>
    <scope>NUCLEOTIDE SEQUENCE</scope>
    <source>
        <strain evidence="3">SB3-54</strain>
    </source>
</reference>
<feature type="region of interest" description="Disordered" evidence="1">
    <location>
        <begin position="109"/>
        <end position="131"/>
    </location>
</feature>
<dbReference type="InterPro" id="IPR035931">
    <property type="entry name" value="YlxR-like_sf"/>
</dbReference>
<dbReference type="Proteomes" id="UP001164693">
    <property type="component" value="Chromosome"/>
</dbReference>
<accession>A0ABY7K314</accession>
<proteinExistence type="predicted"/>
<dbReference type="PANTHER" id="PTHR34215">
    <property type="entry name" value="BLL0784 PROTEIN"/>
    <property type="match status" value="1"/>
</dbReference>
<dbReference type="RefSeq" id="WP_269444057.1">
    <property type="nucleotide sequence ID" value="NZ_CP097463.1"/>
</dbReference>
<feature type="region of interest" description="Disordered" evidence="1">
    <location>
        <begin position="51"/>
        <end position="78"/>
    </location>
</feature>
<feature type="compositionally biased region" description="Polar residues" evidence="1">
    <location>
        <begin position="1"/>
        <end position="21"/>
    </location>
</feature>
<organism evidence="3 4">
    <name type="scientific">Jatrophihabitans cynanchi</name>
    <dbReference type="NCBI Taxonomy" id="2944128"/>
    <lineage>
        <taxon>Bacteria</taxon>
        <taxon>Bacillati</taxon>
        <taxon>Actinomycetota</taxon>
        <taxon>Actinomycetes</taxon>
        <taxon>Jatrophihabitantales</taxon>
        <taxon>Jatrophihabitantaceae</taxon>
        <taxon>Jatrophihabitans</taxon>
    </lineage>
</organism>
<evidence type="ECO:0000259" key="2">
    <source>
        <dbReference type="Pfam" id="PF04296"/>
    </source>
</evidence>
<protein>
    <submittedName>
        <fullName evidence="3">YlxR family protein</fullName>
    </submittedName>
</protein>
<dbReference type="InterPro" id="IPR007393">
    <property type="entry name" value="YlxR_dom"/>
</dbReference>
<evidence type="ECO:0000313" key="4">
    <source>
        <dbReference type="Proteomes" id="UP001164693"/>
    </source>
</evidence>
<name>A0ABY7K314_9ACTN</name>
<feature type="region of interest" description="Disordered" evidence="1">
    <location>
        <begin position="1"/>
        <end position="24"/>
    </location>
</feature>
<dbReference type="InterPro" id="IPR037465">
    <property type="entry name" value="YlxR"/>
</dbReference>
<feature type="compositionally biased region" description="Polar residues" evidence="1">
    <location>
        <begin position="122"/>
        <end position="131"/>
    </location>
</feature>
<gene>
    <name evidence="3" type="ORF">M6B22_01810</name>
</gene>
<sequence length="131" mass="13862">MAVGSSTVSDAAQRGQVSSTPRPVRTCIGCRKRASAAELLRVVVTSGAIGQAHARPEGDRGPVALPVVPDPRRRAPGRGAWLHRDLECVELAERRRAFARALRVPGPVDPTPVREYLAAPPGTSTSGIPQE</sequence>
<keyword evidence="4" id="KW-1185">Reference proteome</keyword>
<dbReference type="EMBL" id="CP097463">
    <property type="protein sequence ID" value="WAX57516.1"/>
    <property type="molecule type" value="Genomic_DNA"/>
</dbReference>
<evidence type="ECO:0000313" key="3">
    <source>
        <dbReference type="EMBL" id="WAX57516.1"/>
    </source>
</evidence>
<dbReference type="PANTHER" id="PTHR34215:SF1">
    <property type="entry name" value="YLXR DOMAIN-CONTAINING PROTEIN"/>
    <property type="match status" value="1"/>
</dbReference>
<evidence type="ECO:0000256" key="1">
    <source>
        <dbReference type="SAM" id="MobiDB-lite"/>
    </source>
</evidence>
<dbReference type="Pfam" id="PF04296">
    <property type="entry name" value="YlxR"/>
    <property type="match status" value="1"/>
</dbReference>
<dbReference type="SUPFAM" id="SSF64376">
    <property type="entry name" value="YlxR-like"/>
    <property type="match status" value="1"/>
</dbReference>
<dbReference type="Gene3D" id="3.30.1230.10">
    <property type="entry name" value="YlxR-like"/>
    <property type="match status" value="1"/>
</dbReference>
<feature type="domain" description="YlxR" evidence="2">
    <location>
        <begin position="25"/>
        <end position="107"/>
    </location>
</feature>